<reference evidence="15" key="1">
    <citation type="submission" date="2021-03" db="EMBL/GenBank/DDBJ databases">
        <title>Complete Genome of Pseudoalteromonas xiamenensis STKMTI.2, a new potential marine bacterium producing anti-Vibrio compounds.</title>
        <authorList>
            <person name="Handayani D.P."/>
            <person name="Isnansetyo A."/>
            <person name="Istiqomah I."/>
            <person name="Jumina J."/>
        </authorList>
    </citation>
    <scope>NUCLEOTIDE SEQUENCE</scope>
    <source>
        <strain evidence="15">STKMTI.2</strain>
        <plasmid evidence="15">unnamed5</plasmid>
    </source>
</reference>
<name>A0A975HPX3_9GAMM</name>
<dbReference type="Proteomes" id="UP000664904">
    <property type="component" value="Plasmid unnamed5"/>
</dbReference>
<keyword evidence="6 13" id="KW-0812">Transmembrane</keyword>
<geneLocation type="plasmid" evidence="15 16">
    <name>unnamed5</name>
</geneLocation>
<keyword evidence="8 15" id="KW-0418">Kinase</keyword>
<evidence type="ECO:0000256" key="3">
    <source>
        <dbReference type="ARBA" id="ARBA00012438"/>
    </source>
</evidence>
<gene>
    <name evidence="15" type="ORF">J5O05_17865</name>
</gene>
<feature type="transmembrane region" description="Helical" evidence="13">
    <location>
        <begin position="131"/>
        <end position="154"/>
    </location>
</feature>
<dbReference type="Pfam" id="PF02518">
    <property type="entry name" value="HATPase_c"/>
    <property type="match status" value="1"/>
</dbReference>
<keyword evidence="16" id="KW-1185">Reference proteome</keyword>
<dbReference type="InterPro" id="IPR003661">
    <property type="entry name" value="HisK_dim/P_dom"/>
</dbReference>
<dbReference type="SMART" id="SM00388">
    <property type="entry name" value="HisKA"/>
    <property type="match status" value="1"/>
</dbReference>
<keyword evidence="11" id="KW-0902">Two-component regulatory system</keyword>
<dbReference type="InterPro" id="IPR005467">
    <property type="entry name" value="His_kinase_dom"/>
</dbReference>
<dbReference type="GO" id="GO:0005886">
    <property type="term" value="C:plasma membrane"/>
    <property type="evidence" value="ECO:0007669"/>
    <property type="project" value="TreeGrafter"/>
</dbReference>
<evidence type="ECO:0000256" key="9">
    <source>
        <dbReference type="ARBA" id="ARBA00022840"/>
    </source>
</evidence>
<dbReference type="AlphaFoldDB" id="A0A975HPX3"/>
<dbReference type="CDD" id="cd00075">
    <property type="entry name" value="HATPase"/>
    <property type="match status" value="1"/>
</dbReference>
<accession>A0A975HPX3</accession>
<dbReference type="PROSITE" id="PS50109">
    <property type="entry name" value="HIS_KIN"/>
    <property type="match status" value="1"/>
</dbReference>
<dbReference type="SUPFAM" id="SSF55874">
    <property type="entry name" value="ATPase domain of HSP90 chaperone/DNA topoisomerase II/histidine kinase"/>
    <property type="match status" value="1"/>
</dbReference>
<evidence type="ECO:0000256" key="1">
    <source>
        <dbReference type="ARBA" id="ARBA00000085"/>
    </source>
</evidence>
<dbReference type="GO" id="GO:0000155">
    <property type="term" value="F:phosphorelay sensor kinase activity"/>
    <property type="evidence" value="ECO:0007669"/>
    <property type="project" value="InterPro"/>
</dbReference>
<sequence>MSINLRLTLIILSCLVLTAFMALLQGYETSFNEAEKQLDQQLVSLSQVLIETPVASWPEQNEFYAKLWQGTDTIYSAALLKSTPHEDFLKSEFRTVNVSGKRLRVYVEQKGDKTLLLAEPVNKRFALIESLIVSAMTPLVLIMPFLALAIAWYVRRALKPLTLLSKELQFRRANDFTQLKTRSEDAEVAPVIERMNSLFKKVEAAYLRERYFASDAAHELKTPISSLKVNLHNVASGDMHGIKAMELGIAQLNHIVEQMLTLARTEPDSWQNQFSAKDLLSVTQQIVADNYAKIDAKNHLISLQGDSATIQGCDFTLNTLLGNLLSNAVKYTPQGGEIKLALINKNNQVGWRIEDSGPGMTDEQIARVFDRFYRVGGDKHPSGEKGAGLGMAIVQQIIAIYHAKIELSRASLGGLMVTVWFNKESDEN</sequence>
<dbReference type="EMBL" id="CP072135">
    <property type="protein sequence ID" value="QTH73675.1"/>
    <property type="molecule type" value="Genomic_DNA"/>
</dbReference>
<dbReference type="GO" id="GO:0005524">
    <property type="term" value="F:ATP binding"/>
    <property type="evidence" value="ECO:0007669"/>
    <property type="project" value="UniProtKB-KW"/>
</dbReference>
<comment type="catalytic activity">
    <reaction evidence="1">
        <text>ATP + protein L-histidine = ADP + protein N-phospho-L-histidine.</text>
        <dbReference type="EC" id="2.7.13.3"/>
    </reaction>
</comment>
<evidence type="ECO:0000256" key="5">
    <source>
        <dbReference type="ARBA" id="ARBA00022679"/>
    </source>
</evidence>
<dbReference type="Pfam" id="PF00512">
    <property type="entry name" value="HisKA"/>
    <property type="match status" value="1"/>
</dbReference>
<dbReference type="SMART" id="SM00387">
    <property type="entry name" value="HATPase_c"/>
    <property type="match status" value="1"/>
</dbReference>
<dbReference type="PANTHER" id="PTHR45436">
    <property type="entry name" value="SENSOR HISTIDINE KINASE YKOH"/>
    <property type="match status" value="1"/>
</dbReference>
<organism evidence="15 16">
    <name type="scientific">Pseudoalteromonas xiamenensis</name>
    <dbReference type="NCBI Taxonomy" id="882626"/>
    <lineage>
        <taxon>Bacteria</taxon>
        <taxon>Pseudomonadati</taxon>
        <taxon>Pseudomonadota</taxon>
        <taxon>Gammaproteobacteria</taxon>
        <taxon>Alteromonadales</taxon>
        <taxon>Pseudoalteromonadaceae</taxon>
        <taxon>Pseudoalteromonas</taxon>
    </lineage>
</organism>
<dbReference type="InterPro" id="IPR050428">
    <property type="entry name" value="TCS_sensor_his_kinase"/>
</dbReference>
<evidence type="ECO:0000256" key="11">
    <source>
        <dbReference type="ARBA" id="ARBA00023012"/>
    </source>
</evidence>
<evidence type="ECO:0000256" key="7">
    <source>
        <dbReference type="ARBA" id="ARBA00022741"/>
    </source>
</evidence>
<evidence type="ECO:0000313" key="15">
    <source>
        <dbReference type="EMBL" id="QTH73675.1"/>
    </source>
</evidence>
<dbReference type="PRINTS" id="PR00344">
    <property type="entry name" value="BCTRLSENSOR"/>
</dbReference>
<dbReference type="Gene3D" id="1.10.287.130">
    <property type="match status" value="1"/>
</dbReference>
<keyword evidence="7" id="KW-0547">Nucleotide-binding</keyword>
<evidence type="ECO:0000256" key="2">
    <source>
        <dbReference type="ARBA" id="ARBA00004141"/>
    </source>
</evidence>
<comment type="subcellular location">
    <subcellularLocation>
        <location evidence="2">Membrane</location>
        <topology evidence="2">Multi-pass membrane protein</topology>
    </subcellularLocation>
</comment>
<dbReference type="CDD" id="cd00082">
    <property type="entry name" value="HisKA"/>
    <property type="match status" value="1"/>
</dbReference>
<dbReference type="EC" id="2.7.13.3" evidence="3"/>
<keyword evidence="12 13" id="KW-0472">Membrane</keyword>
<evidence type="ECO:0000313" key="16">
    <source>
        <dbReference type="Proteomes" id="UP000664904"/>
    </source>
</evidence>
<keyword evidence="4" id="KW-0597">Phosphoprotein</keyword>
<proteinExistence type="predicted"/>
<dbReference type="PANTHER" id="PTHR45436:SF14">
    <property type="entry name" value="SENSOR PROTEIN QSEC"/>
    <property type="match status" value="1"/>
</dbReference>
<dbReference type="InterPro" id="IPR036890">
    <property type="entry name" value="HATPase_C_sf"/>
</dbReference>
<keyword evidence="5" id="KW-0808">Transferase</keyword>
<dbReference type="SUPFAM" id="SSF47384">
    <property type="entry name" value="Homodimeric domain of signal transducing histidine kinase"/>
    <property type="match status" value="1"/>
</dbReference>
<dbReference type="Gene3D" id="3.30.565.10">
    <property type="entry name" value="Histidine kinase-like ATPase, C-terminal domain"/>
    <property type="match status" value="1"/>
</dbReference>
<dbReference type="InterPro" id="IPR004358">
    <property type="entry name" value="Sig_transdc_His_kin-like_C"/>
</dbReference>
<evidence type="ECO:0000256" key="4">
    <source>
        <dbReference type="ARBA" id="ARBA00022553"/>
    </source>
</evidence>
<evidence type="ECO:0000256" key="10">
    <source>
        <dbReference type="ARBA" id="ARBA00022989"/>
    </source>
</evidence>
<evidence type="ECO:0000256" key="13">
    <source>
        <dbReference type="SAM" id="Phobius"/>
    </source>
</evidence>
<evidence type="ECO:0000256" key="12">
    <source>
        <dbReference type="ARBA" id="ARBA00023136"/>
    </source>
</evidence>
<keyword evidence="10 13" id="KW-1133">Transmembrane helix</keyword>
<keyword evidence="15" id="KW-0614">Plasmid</keyword>
<evidence type="ECO:0000259" key="14">
    <source>
        <dbReference type="PROSITE" id="PS50109"/>
    </source>
</evidence>
<feature type="domain" description="Histidine kinase" evidence="14">
    <location>
        <begin position="215"/>
        <end position="425"/>
    </location>
</feature>
<dbReference type="KEGG" id="pxi:J5O05_17865"/>
<protein>
    <recommendedName>
        <fullName evidence="3">histidine kinase</fullName>
        <ecNumber evidence="3">2.7.13.3</ecNumber>
    </recommendedName>
</protein>
<dbReference type="InterPro" id="IPR003594">
    <property type="entry name" value="HATPase_dom"/>
</dbReference>
<evidence type="ECO:0000256" key="8">
    <source>
        <dbReference type="ARBA" id="ARBA00022777"/>
    </source>
</evidence>
<evidence type="ECO:0000256" key="6">
    <source>
        <dbReference type="ARBA" id="ARBA00022692"/>
    </source>
</evidence>
<dbReference type="InterPro" id="IPR036097">
    <property type="entry name" value="HisK_dim/P_sf"/>
</dbReference>
<keyword evidence="9" id="KW-0067">ATP-binding</keyword>